<dbReference type="Proteomes" id="UP000672097">
    <property type="component" value="Unassembled WGS sequence"/>
</dbReference>
<evidence type="ECO:0000313" key="3">
    <source>
        <dbReference type="Proteomes" id="UP000672097"/>
    </source>
</evidence>
<reference evidence="2 3" key="1">
    <citation type="submission" date="2021-04" db="EMBL/GenBank/DDBJ databases">
        <title>The genome sequence of type strain Ideonella paludis KCTC 32238.</title>
        <authorList>
            <person name="Liu Y."/>
        </authorList>
    </citation>
    <scope>NUCLEOTIDE SEQUENCE [LARGE SCALE GENOMIC DNA]</scope>
    <source>
        <strain evidence="2 3">KCTC 32238</strain>
    </source>
</reference>
<gene>
    <name evidence="2" type="ORF">KAK11_02165</name>
</gene>
<dbReference type="EMBL" id="JAGQDG010000001">
    <property type="protein sequence ID" value="MBQ0934116.1"/>
    <property type="molecule type" value="Genomic_DNA"/>
</dbReference>
<feature type="region of interest" description="Disordered" evidence="1">
    <location>
        <begin position="51"/>
        <end position="71"/>
    </location>
</feature>
<sequence>MDFDKVHAKCFAALPKIAKGDLPPKLAKHAQAHLAECDECREELARLRAGGEALARERKPPPSTLTALPSGHIPVTAGVPSPPTPLVNSVEPSGWLRWGPVLAGVLVLETALLGWILFQSGQPASALIRCLGGG</sequence>
<keyword evidence="3" id="KW-1185">Reference proteome</keyword>
<dbReference type="RefSeq" id="WP_210805684.1">
    <property type="nucleotide sequence ID" value="NZ_JAGQDG010000001.1"/>
</dbReference>
<comment type="caution">
    <text evidence="2">The sequence shown here is derived from an EMBL/GenBank/DDBJ whole genome shotgun (WGS) entry which is preliminary data.</text>
</comment>
<evidence type="ECO:0000256" key="1">
    <source>
        <dbReference type="SAM" id="MobiDB-lite"/>
    </source>
</evidence>
<proteinExistence type="predicted"/>
<protein>
    <recommendedName>
        <fullName evidence="4">Zinc-finger domain-containing protein</fullName>
    </recommendedName>
</protein>
<name>A0ABS5DTA2_9BURK</name>
<evidence type="ECO:0008006" key="4">
    <source>
        <dbReference type="Google" id="ProtNLM"/>
    </source>
</evidence>
<dbReference type="InterPro" id="IPR041916">
    <property type="entry name" value="Anti_sigma_zinc_sf"/>
</dbReference>
<accession>A0ABS5DTA2</accession>
<evidence type="ECO:0000313" key="2">
    <source>
        <dbReference type="EMBL" id="MBQ0934116.1"/>
    </source>
</evidence>
<dbReference type="Gene3D" id="1.10.10.1320">
    <property type="entry name" value="Anti-sigma factor, zinc-finger domain"/>
    <property type="match status" value="1"/>
</dbReference>
<organism evidence="2 3">
    <name type="scientific">Ideonella paludis</name>
    <dbReference type="NCBI Taxonomy" id="1233411"/>
    <lineage>
        <taxon>Bacteria</taxon>
        <taxon>Pseudomonadati</taxon>
        <taxon>Pseudomonadota</taxon>
        <taxon>Betaproteobacteria</taxon>
        <taxon>Burkholderiales</taxon>
        <taxon>Sphaerotilaceae</taxon>
        <taxon>Ideonella</taxon>
    </lineage>
</organism>